<dbReference type="Gene3D" id="3.40.50.1820">
    <property type="entry name" value="alpha/beta hydrolase"/>
    <property type="match status" value="1"/>
</dbReference>
<dbReference type="CDD" id="cd00519">
    <property type="entry name" value="Lipase_3"/>
    <property type="match status" value="1"/>
</dbReference>
<name>A0AAD7EVA6_9AGAR</name>
<dbReference type="InterPro" id="IPR029058">
    <property type="entry name" value="AB_hydrolase_fold"/>
</dbReference>
<sequence>LFDDLLFYYKYASSTYTDCASPNGNVMVQQVRCSKSPRQTQEFVARDDTKKEIIVAWRGSSAIQDFLITDADLILKTYSSQRVSPASGTKVHSGFIRSYNSIADQVISLVGSQLDANPGYTVVSTGHSLGGSLASLAGVSLKSNFPDTPMRLYTYGQPRTGNQAYADLVNKLFGDQSFRYVRTTDGVPTAFPQLFGFKHHGVEYWQTSDPAVANTLVQCAPGGEDPNCSDSLFSDGFTPTHLTYFGLHFDTPFCS</sequence>
<evidence type="ECO:0000259" key="1">
    <source>
        <dbReference type="Pfam" id="PF01764"/>
    </source>
</evidence>
<evidence type="ECO:0000313" key="2">
    <source>
        <dbReference type="EMBL" id="KAJ7352168.1"/>
    </source>
</evidence>
<dbReference type="Proteomes" id="UP001218218">
    <property type="component" value="Unassembled WGS sequence"/>
</dbReference>
<feature type="non-terminal residue" evidence="2">
    <location>
        <position position="1"/>
    </location>
</feature>
<organism evidence="2 3">
    <name type="scientific">Mycena albidolilacea</name>
    <dbReference type="NCBI Taxonomy" id="1033008"/>
    <lineage>
        <taxon>Eukaryota</taxon>
        <taxon>Fungi</taxon>
        <taxon>Dikarya</taxon>
        <taxon>Basidiomycota</taxon>
        <taxon>Agaricomycotina</taxon>
        <taxon>Agaricomycetes</taxon>
        <taxon>Agaricomycetidae</taxon>
        <taxon>Agaricales</taxon>
        <taxon>Marasmiineae</taxon>
        <taxon>Mycenaceae</taxon>
        <taxon>Mycena</taxon>
    </lineage>
</organism>
<dbReference type="EMBL" id="JARIHO010000012">
    <property type="protein sequence ID" value="KAJ7352168.1"/>
    <property type="molecule type" value="Genomic_DNA"/>
</dbReference>
<dbReference type="Pfam" id="PF01764">
    <property type="entry name" value="Lipase_3"/>
    <property type="match status" value="1"/>
</dbReference>
<keyword evidence="3" id="KW-1185">Reference proteome</keyword>
<protein>
    <submittedName>
        <fullName evidence="2">Alpha/beta-hydrolase</fullName>
    </submittedName>
</protein>
<dbReference type="AlphaFoldDB" id="A0AAD7EVA6"/>
<comment type="caution">
    <text evidence="2">The sequence shown here is derived from an EMBL/GenBank/DDBJ whole genome shotgun (WGS) entry which is preliminary data.</text>
</comment>
<feature type="domain" description="Fungal lipase-type" evidence="1">
    <location>
        <begin position="54"/>
        <end position="193"/>
    </location>
</feature>
<gene>
    <name evidence="2" type="ORF">DFH08DRAFT_694202</name>
</gene>
<dbReference type="InterPro" id="IPR002921">
    <property type="entry name" value="Fungal_lipase-type"/>
</dbReference>
<dbReference type="SUPFAM" id="SSF53474">
    <property type="entry name" value="alpha/beta-Hydrolases"/>
    <property type="match status" value="1"/>
</dbReference>
<dbReference type="GO" id="GO:0006629">
    <property type="term" value="P:lipid metabolic process"/>
    <property type="evidence" value="ECO:0007669"/>
    <property type="project" value="InterPro"/>
</dbReference>
<dbReference type="PANTHER" id="PTHR45908">
    <property type="entry name" value="PROTEIN CBG11750-RELATED"/>
    <property type="match status" value="1"/>
</dbReference>
<reference evidence="2" key="1">
    <citation type="submission" date="2023-03" db="EMBL/GenBank/DDBJ databases">
        <title>Massive genome expansion in bonnet fungi (Mycena s.s.) driven by repeated elements and novel gene families across ecological guilds.</title>
        <authorList>
            <consortium name="Lawrence Berkeley National Laboratory"/>
            <person name="Harder C.B."/>
            <person name="Miyauchi S."/>
            <person name="Viragh M."/>
            <person name="Kuo A."/>
            <person name="Thoen E."/>
            <person name="Andreopoulos B."/>
            <person name="Lu D."/>
            <person name="Skrede I."/>
            <person name="Drula E."/>
            <person name="Henrissat B."/>
            <person name="Morin E."/>
            <person name="Kohler A."/>
            <person name="Barry K."/>
            <person name="LaButti K."/>
            <person name="Morin E."/>
            <person name="Salamov A."/>
            <person name="Lipzen A."/>
            <person name="Mereny Z."/>
            <person name="Hegedus B."/>
            <person name="Baldrian P."/>
            <person name="Stursova M."/>
            <person name="Weitz H."/>
            <person name="Taylor A."/>
            <person name="Grigoriev I.V."/>
            <person name="Nagy L.G."/>
            <person name="Martin F."/>
            <person name="Kauserud H."/>
        </authorList>
    </citation>
    <scope>NUCLEOTIDE SEQUENCE</scope>
    <source>
        <strain evidence="2">CBHHK002</strain>
    </source>
</reference>
<evidence type="ECO:0000313" key="3">
    <source>
        <dbReference type="Proteomes" id="UP001218218"/>
    </source>
</evidence>
<accession>A0AAD7EVA6</accession>
<proteinExistence type="predicted"/>